<evidence type="ECO:0000259" key="8">
    <source>
        <dbReference type="PROSITE" id="PS50958"/>
    </source>
</evidence>
<feature type="non-terminal residue" evidence="9">
    <location>
        <position position="791"/>
    </location>
</feature>
<dbReference type="InterPro" id="IPR053231">
    <property type="entry name" value="GPCR_LN-TM7"/>
</dbReference>
<keyword evidence="2 6" id="KW-0812">Transmembrane</keyword>
<dbReference type="PROSITE" id="PS50261">
    <property type="entry name" value="G_PROTEIN_RECEP_F2_4"/>
    <property type="match status" value="1"/>
</dbReference>
<organism evidence="9 10">
    <name type="scientific">Mya arenaria</name>
    <name type="common">Soft-shell clam</name>
    <dbReference type="NCBI Taxonomy" id="6604"/>
    <lineage>
        <taxon>Eukaryota</taxon>
        <taxon>Metazoa</taxon>
        <taxon>Spiralia</taxon>
        <taxon>Lophotrochozoa</taxon>
        <taxon>Mollusca</taxon>
        <taxon>Bivalvia</taxon>
        <taxon>Autobranchia</taxon>
        <taxon>Heteroconchia</taxon>
        <taxon>Euheterodonta</taxon>
        <taxon>Imparidentia</taxon>
        <taxon>Neoheterodontei</taxon>
        <taxon>Myida</taxon>
        <taxon>Myoidea</taxon>
        <taxon>Myidae</taxon>
        <taxon>Mya</taxon>
    </lineage>
</organism>
<gene>
    <name evidence="9" type="ORF">MAR_017781</name>
</gene>
<feature type="transmembrane region" description="Helical" evidence="6">
    <location>
        <begin position="613"/>
        <end position="634"/>
    </location>
</feature>
<dbReference type="InterPro" id="IPR001212">
    <property type="entry name" value="Somatomedin_B_dom"/>
</dbReference>
<protein>
    <submittedName>
        <fullName evidence="9">AGRG2-like protein</fullName>
    </submittedName>
</protein>
<dbReference type="PANTHER" id="PTHR45902:SF4">
    <property type="entry name" value="G-PROTEIN COUPLED RECEPTORS FAMILY 2 PROFILE 2 DOMAIN-CONTAINING PROTEIN"/>
    <property type="match status" value="1"/>
</dbReference>
<evidence type="ECO:0000256" key="4">
    <source>
        <dbReference type="ARBA" id="ARBA00023136"/>
    </source>
</evidence>
<dbReference type="InterPro" id="IPR017981">
    <property type="entry name" value="GPCR_2-like_7TM"/>
</dbReference>
<proteinExistence type="predicted"/>
<name>A0ABY7EGN6_MYAAR</name>
<dbReference type="Gene3D" id="1.20.1070.10">
    <property type="entry name" value="Rhodopsin 7-helix transmembrane proteins"/>
    <property type="match status" value="1"/>
</dbReference>
<evidence type="ECO:0000313" key="9">
    <source>
        <dbReference type="EMBL" id="WAR07823.1"/>
    </source>
</evidence>
<evidence type="ECO:0000256" key="3">
    <source>
        <dbReference type="ARBA" id="ARBA00022989"/>
    </source>
</evidence>
<reference evidence="9" key="1">
    <citation type="submission" date="2022-11" db="EMBL/GenBank/DDBJ databases">
        <title>Centuries of genome instability and evolution in soft-shell clam transmissible cancer (bioRxiv).</title>
        <authorList>
            <person name="Hart S.F.M."/>
            <person name="Yonemitsu M.A."/>
            <person name="Giersch R.M."/>
            <person name="Beal B.F."/>
            <person name="Arriagada G."/>
            <person name="Davis B.W."/>
            <person name="Ostrander E.A."/>
            <person name="Goff S.P."/>
            <person name="Metzger M.J."/>
        </authorList>
    </citation>
    <scope>NUCLEOTIDE SEQUENCE</scope>
    <source>
        <strain evidence="9">MELC-2E11</strain>
        <tissue evidence="9">Siphon/mantle</tissue>
    </source>
</reference>
<evidence type="ECO:0000259" key="7">
    <source>
        <dbReference type="PROSITE" id="PS50261"/>
    </source>
</evidence>
<feature type="domain" description="G-protein coupled receptors family 2 profile 2" evidence="7">
    <location>
        <begin position="587"/>
        <end position="754"/>
    </location>
</feature>
<dbReference type="CDD" id="cd15039">
    <property type="entry name" value="7tmB3_Methuselah-like"/>
    <property type="match status" value="1"/>
</dbReference>
<dbReference type="Proteomes" id="UP001164746">
    <property type="component" value="Chromosome 6"/>
</dbReference>
<accession>A0ABY7EGN6</accession>
<dbReference type="EMBL" id="CP111017">
    <property type="protein sequence ID" value="WAR07823.1"/>
    <property type="molecule type" value="Genomic_DNA"/>
</dbReference>
<dbReference type="InterPro" id="IPR000832">
    <property type="entry name" value="GPCR_2_secretin-like"/>
</dbReference>
<dbReference type="Pfam" id="PF00002">
    <property type="entry name" value="7tm_2"/>
    <property type="match status" value="1"/>
</dbReference>
<keyword evidence="4 6" id="KW-0472">Membrane</keyword>
<feature type="transmembrane region" description="Helical" evidence="6">
    <location>
        <begin position="555"/>
        <end position="579"/>
    </location>
</feature>
<keyword evidence="3 6" id="KW-1133">Transmembrane helix</keyword>
<evidence type="ECO:0000313" key="10">
    <source>
        <dbReference type="Proteomes" id="UP001164746"/>
    </source>
</evidence>
<evidence type="ECO:0000256" key="1">
    <source>
        <dbReference type="ARBA" id="ARBA00004141"/>
    </source>
</evidence>
<evidence type="ECO:0000256" key="5">
    <source>
        <dbReference type="ARBA" id="ARBA00023157"/>
    </source>
</evidence>
<keyword evidence="5" id="KW-1015">Disulfide bond</keyword>
<sequence length="791" mass="91020">VKNNNSSTMINFEEFRLSRRPMKELCQESLRNSEISHILSELVYLIQTFVVRCSVAEFVHNLWLRMNIVDIYENNIADFRETGIRDILGLSKITMCPHGFMLLVSLMPFPSLLSLRAQTAPLPPWQDDLTWGDYDPFRALKYDSGTCAYRRTCGNGLTYPDKNCHCDKLCVIMNDCCDGFITQQPFESNFLVLNTDQFSCERVYGLTKNVNSYGVLLVSKCSPNWSEARTKSLCESDFQLEEDLMKKTPVSGGSYLQIMYKNMYCAYCNFEYDILFWSPQYECYENITNVRRIPDSPDCRLSFTAPMYNSTTRKCGLFPPISTCENNSEKELIGLCEQGYYNIVYDMYGTMYRNEHCAQCNKVDMNALYCEILKPMDLPPNPTETPDGRKASLRLLVDLNLNTAYKDGEIINSRQCSNDEIYDIVHDKCREVFCPPTTFPRKGRCIPDTLNINVHEVDHMQQYSDLYNCTWAKLDPAEYIFTNDSKLFILSTQETYNESQFHQNGTDVFICHSINKTCVQCHSVHVTFNFDESEVYLSTIGLFSAASQYSRKDSYMFGGISFASTIVFLNFFRSVFLSFSMQNTGNMRSLFLFGSLLLDEHNRIRFVENFLSFYGWVIPLIIVGVALILEFGQFDGIDTSMKPYYGRKICWITSRNSLILFFLGPLALFKLFDMTSFIFTAVHIARARKQGAAARRKKNTCSLLINIKLSLVMGLTWVFAFVANVANLQFMWYFFIIFNTLQGLFIAISFLCTRKVGRLLHEKYEVFSSTFNSRQSTADTPMTSASKSTSK</sequence>
<evidence type="ECO:0000256" key="2">
    <source>
        <dbReference type="ARBA" id="ARBA00022692"/>
    </source>
</evidence>
<feature type="non-terminal residue" evidence="9">
    <location>
        <position position="1"/>
    </location>
</feature>
<keyword evidence="10" id="KW-1185">Reference proteome</keyword>
<feature type="transmembrane region" description="Helical" evidence="6">
    <location>
        <begin position="732"/>
        <end position="753"/>
    </location>
</feature>
<comment type="subcellular location">
    <subcellularLocation>
        <location evidence="1">Membrane</location>
        <topology evidence="1">Multi-pass membrane protein</topology>
    </subcellularLocation>
</comment>
<feature type="transmembrane region" description="Helical" evidence="6">
    <location>
        <begin position="703"/>
        <end position="726"/>
    </location>
</feature>
<feature type="domain" description="SMB" evidence="8">
    <location>
        <begin position="143"/>
        <end position="189"/>
    </location>
</feature>
<feature type="transmembrane region" description="Helical" evidence="6">
    <location>
        <begin position="658"/>
        <end position="682"/>
    </location>
</feature>
<dbReference type="PROSITE" id="PS50958">
    <property type="entry name" value="SMB_2"/>
    <property type="match status" value="1"/>
</dbReference>
<evidence type="ECO:0000256" key="6">
    <source>
        <dbReference type="SAM" id="Phobius"/>
    </source>
</evidence>
<dbReference type="PANTHER" id="PTHR45902">
    <property type="entry name" value="LATROPHILIN RECEPTOR-LIKE PROTEIN A"/>
    <property type="match status" value="1"/>
</dbReference>